<name>A0AAX3LZE8_9BACL</name>
<dbReference type="GO" id="GO:0015768">
    <property type="term" value="P:maltose transport"/>
    <property type="evidence" value="ECO:0007669"/>
    <property type="project" value="TreeGrafter"/>
</dbReference>
<dbReference type="InterPro" id="IPR006059">
    <property type="entry name" value="SBP"/>
</dbReference>
<evidence type="ECO:0000256" key="2">
    <source>
        <dbReference type="ARBA" id="ARBA00022448"/>
    </source>
</evidence>
<dbReference type="AlphaFoldDB" id="A0AAX3LZE8"/>
<dbReference type="Pfam" id="PF01547">
    <property type="entry name" value="SBP_bac_1"/>
    <property type="match status" value="1"/>
</dbReference>
<organism evidence="4 5">
    <name type="scientific">Paenibacillus kyungheensis</name>
    <dbReference type="NCBI Taxonomy" id="1452732"/>
    <lineage>
        <taxon>Bacteria</taxon>
        <taxon>Bacillati</taxon>
        <taxon>Bacillota</taxon>
        <taxon>Bacilli</taxon>
        <taxon>Bacillales</taxon>
        <taxon>Paenibacillaceae</taxon>
        <taxon>Paenibacillus</taxon>
    </lineage>
</organism>
<keyword evidence="3" id="KW-0732">Signal</keyword>
<comment type="similarity">
    <text evidence="1">Belongs to the bacterial solute-binding protein 1 family.</text>
</comment>
<sequence>MRANRWIDFRITSLLILVLLLSGCSSSAVTPVPVGNTEQQAVIKFVAAEYSSSTKPVLERLVRNFMRENPSITVELQVVNWDLIDGVYTSMISEGQPPDLLNMNMYARFGHDQLLNNMDELISEDLKNKLSPHLLKLDRIDGQQYAIPYVATIRKLYYEQNLFRQAGISSPPQTWSQLTKDATKLKAIGAYGFGVDLTDNEIPAYLSYFFFGAGGGWMKNGKWDINSPQNVTGLTYLKHLYTKGLTDPEPTVTIRDEKQRILGDGQLGMMISGNYFAAVTEREFPNTAWGSGMIPVKDGQPEMNFGVQDVMLSFKTDHTNKEALSTFLDYLYNDENYENIIRQEGMIPVTTTVANKLSLENPLMEADINRLQKAYFYPLQQPEWGDIMALTRKMGNAILYNGITPQAALDQVQQYAERQQTLYQNPTHP</sequence>
<evidence type="ECO:0000256" key="3">
    <source>
        <dbReference type="ARBA" id="ARBA00022729"/>
    </source>
</evidence>
<dbReference type="GO" id="GO:1901982">
    <property type="term" value="F:maltose binding"/>
    <property type="evidence" value="ECO:0007669"/>
    <property type="project" value="TreeGrafter"/>
</dbReference>
<dbReference type="KEGG" id="pka:PQ456_18920"/>
<evidence type="ECO:0000313" key="5">
    <source>
        <dbReference type="Proteomes" id="UP001220509"/>
    </source>
</evidence>
<dbReference type="GO" id="GO:0055052">
    <property type="term" value="C:ATP-binding cassette (ABC) transporter complex, substrate-binding subunit-containing"/>
    <property type="evidence" value="ECO:0007669"/>
    <property type="project" value="TreeGrafter"/>
</dbReference>
<evidence type="ECO:0000256" key="1">
    <source>
        <dbReference type="ARBA" id="ARBA00008520"/>
    </source>
</evidence>
<dbReference type="Proteomes" id="UP001220509">
    <property type="component" value="Chromosome"/>
</dbReference>
<reference evidence="4 5" key="1">
    <citation type="submission" date="2023-02" db="EMBL/GenBank/DDBJ databases">
        <title>Genome sequence of Paenibacillus kyungheensis KACC 18744.</title>
        <authorList>
            <person name="Kim S."/>
            <person name="Heo J."/>
            <person name="Kwon S.-W."/>
        </authorList>
    </citation>
    <scope>NUCLEOTIDE SEQUENCE [LARGE SCALE GENOMIC DNA]</scope>
    <source>
        <strain evidence="4 5">KACC 18744</strain>
    </source>
</reference>
<keyword evidence="2" id="KW-0813">Transport</keyword>
<dbReference type="RefSeq" id="WP_273613647.1">
    <property type="nucleotide sequence ID" value="NZ_CP117416.1"/>
</dbReference>
<accession>A0AAX3LZE8</accession>
<evidence type="ECO:0000313" key="4">
    <source>
        <dbReference type="EMBL" id="WCT55212.1"/>
    </source>
</evidence>
<dbReference type="SUPFAM" id="SSF53850">
    <property type="entry name" value="Periplasmic binding protein-like II"/>
    <property type="match status" value="1"/>
</dbReference>
<dbReference type="PANTHER" id="PTHR30061:SF50">
    <property type="entry name" value="MALTOSE_MALTODEXTRIN-BINDING PERIPLASMIC PROTEIN"/>
    <property type="match status" value="1"/>
</dbReference>
<dbReference type="EMBL" id="CP117416">
    <property type="protein sequence ID" value="WCT55212.1"/>
    <property type="molecule type" value="Genomic_DNA"/>
</dbReference>
<dbReference type="GO" id="GO:0042956">
    <property type="term" value="P:maltodextrin transmembrane transport"/>
    <property type="evidence" value="ECO:0007669"/>
    <property type="project" value="TreeGrafter"/>
</dbReference>
<gene>
    <name evidence="4" type="ORF">PQ456_18920</name>
</gene>
<keyword evidence="5" id="KW-1185">Reference proteome</keyword>
<dbReference type="PANTHER" id="PTHR30061">
    <property type="entry name" value="MALTOSE-BINDING PERIPLASMIC PROTEIN"/>
    <property type="match status" value="1"/>
</dbReference>
<protein>
    <submittedName>
        <fullName evidence="4">Extracellular solute-binding protein</fullName>
    </submittedName>
</protein>
<dbReference type="Gene3D" id="3.40.190.10">
    <property type="entry name" value="Periplasmic binding protein-like II"/>
    <property type="match status" value="2"/>
</dbReference>
<proteinExistence type="inferred from homology"/>
<dbReference type="PROSITE" id="PS51257">
    <property type="entry name" value="PROKAR_LIPOPROTEIN"/>
    <property type="match status" value="1"/>
</dbReference>